<name>A0ABW9ZQX9_9BACT</name>
<protein>
    <submittedName>
        <fullName evidence="3">Cell envelope integrity protein CreD</fullName>
    </submittedName>
</protein>
<dbReference type="RefSeq" id="WP_161817009.1">
    <property type="nucleotide sequence ID" value="NZ_JAACJS010000002.1"/>
</dbReference>
<feature type="transmembrane region" description="Helical" evidence="2">
    <location>
        <begin position="488"/>
        <end position="505"/>
    </location>
</feature>
<feature type="region of interest" description="Disordered" evidence="1">
    <location>
        <begin position="143"/>
        <end position="173"/>
    </location>
</feature>
<dbReference type="Pfam" id="PF06123">
    <property type="entry name" value="CreD"/>
    <property type="match status" value="1"/>
</dbReference>
<feature type="transmembrane region" description="Helical" evidence="2">
    <location>
        <begin position="106"/>
        <end position="124"/>
    </location>
</feature>
<dbReference type="EMBL" id="JAACJS010000002">
    <property type="protein sequence ID" value="NCI48694.1"/>
    <property type="molecule type" value="Genomic_DNA"/>
</dbReference>
<feature type="transmembrane region" description="Helical" evidence="2">
    <location>
        <begin position="181"/>
        <end position="201"/>
    </location>
</feature>
<reference evidence="3 4" key="1">
    <citation type="submission" date="2020-01" db="EMBL/GenBank/DDBJ databases">
        <title>Genome analysis.</title>
        <authorList>
            <person name="Wu S."/>
            <person name="Wang G."/>
        </authorList>
    </citation>
    <scope>NUCLEOTIDE SEQUENCE [LARGE SCALE GENOMIC DNA]</scope>
    <source>
        <strain evidence="3 4">SYL130</strain>
    </source>
</reference>
<dbReference type="NCBIfam" id="NF008712">
    <property type="entry name" value="PRK11715.1-1"/>
    <property type="match status" value="1"/>
</dbReference>
<evidence type="ECO:0000256" key="2">
    <source>
        <dbReference type="SAM" id="Phobius"/>
    </source>
</evidence>
<feature type="transmembrane region" description="Helical" evidence="2">
    <location>
        <begin position="34"/>
        <end position="58"/>
    </location>
</feature>
<keyword evidence="2" id="KW-0472">Membrane</keyword>
<keyword evidence="2" id="KW-0812">Transmembrane</keyword>
<feature type="transmembrane region" description="Helical" evidence="2">
    <location>
        <begin position="511"/>
        <end position="531"/>
    </location>
</feature>
<evidence type="ECO:0000313" key="4">
    <source>
        <dbReference type="Proteomes" id="UP000753802"/>
    </source>
</evidence>
<dbReference type="InterPro" id="IPR010364">
    <property type="entry name" value="Uncharacterised_IM_CreD"/>
</dbReference>
<dbReference type="PANTHER" id="PTHR30092:SF0">
    <property type="entry name" value="INNER MEMBRANE PROTEIN CRED"/>
    <property type="match status" value="1"/>
</dbReference>
<dbReference type="Proteomes" id="UP000753802">
    <property type="component" value="Unassembled WGS sequence"/>
</dbReference>
<feature type="transmembrane region" description="Helical" evidence="2">
    <location>
        <begin position="463"/>
        <end position="481"/>
    </location>
</feature>
<proteinExistence type="predicted"/>
<feature type="compositionally biased region" description="Polar residues" evidence="1">
    <location>
        <begin position="143"/>
        <end position="167"/>
    </location>
</feature>
<feature type="transmembrane region" description="Helical" evidence="2">
    <location>
        <begin position="567"/>
        <end position="585"/>
    </location>
</feature>
<evidence type="ECO:0000313" key="3">
    <source>
        <dbReference type="EMBL" id="NCI48694.1"/>
    </source>
</evidence>
<dbReference type="PANTHER" id="PTHR30092">
    <property type="entry name" value="INNER MEMBRANE PROTEIN CRED"/>
    <property type="match status" value="1"/>
</dbReference>
<gene>
    <name evidence="3" type="primary">creD</name>
    <name evidence="3" type="ORF">GWC95_02075</name>
</gene>
<organism evidence="3 4">
    <name type="scientific">Sediminibacterium roseum</name>
    <dbReference type="NCBI Taxonomy" id="1978412"/>
    <lineage>
        <taxon>Bacteria</taxon>
        <taxon>Pseudomonadati</taxon>
        <taxon>Bacteroidota</taxon>
        <taxon>Chitinophagia</taxon>
        <taxon>Chitinophagales</taxon>
        <taxon>Chitinophagaceae</taxon>
        <taxon>Sediminibacterium</taxon>
    </lineage>
</organism>
<evidence type="ECO:0000256" key="1">
    <source>
        <dbReference type="SAM" id="MobiDB-lite"/>
    </source>
</evidence>
<accession>A0ABW9ZQX9</accession>
<feature type="transmembrane region" description="Helical" evidence="2">
    <location>
        <begin position="543"/>
        <end position="561"/>
    </location>
</feature>
<feature type="transmembrane region" description="Helical" evidence="2">
    <location>
        <begin position="70"/>
        <end position="94"/>
    </location>
</feature>
<keyword evidence="4" id="KW-1185">Reference proteome</keyword>
<sequence>MKYSPSFRIWFNTWIAFCALLIMLGVFVRTDFVIPFICGLSLILSAPSGVAYMIAFWLLNRIRIHPIQKFYGIVAATGGIAALYAIPLAAVFAWNNMIGNILNLEIYFPAFLMLFVCGLASVLWNRERILSYFSPEMNFIDPSTTTETNRSPHKNQTNMDPFTSSPEPTEKPGNKTMIKGMITGGLILLLLIPTIFITNLIQERQLRQAEVVKDVSSKWATAQTITGPYIFIRYKTRDKDGKETAGTKELVFLPDNLEVSGNIVPEQRLRSIYKVLLYKSQLNSKGNFILQLPKEVDPASLVLNEAKICVGITDFKGIEKKIEIRLNDSNYILSPGLPTDFVDETGLSASIDLKPENFGKSLSFSFPLQIKGSEQLHFVPLSGNSQFTISSVWANPSFDGNSIPSERNVGNNGFQAKWEFNKANLPFGTVLENKQLNKQAHAFGISMIQPADQYAKTTRSVKYAILIIGLTLSLFFITELMQKKPVHPVQYVLIGLALVIFYTLLLSISEFVLFDLAYLIAAVATILLITLYAKGHFKSWKTAGIFASLMSGLYGFIFVLISLEDTALLVGSIGLFIVLALVMYVSRKINWYQPETMAVQ</sequence>
<comment type="caution">
    <text evidence="3">The sequence shown here is derived from an EMBL/GenBank/DDBJ whole genome shotgun (WGS) entry which is preliminary data.</text>
</comment>
<feature type="transmembrane region" description="Helical" evidence="2">
    <location>
        <begin position="9"/>
        <end position="28"/>
    </location>
</feature>
<keyword evidence="2" id="KW-1133">Transmembrane helix</keyword>